<evidence type="ECO:0000256" key="3">
    <source>
        <dbReference type="ARBA" id="ARBA00022801"/>
    </source>
</evidence>
<gene>
    <name evidence="7" type="ORF">G6N73_27965</name>
</gene>
<dbReference type="Proteomes" id="UP001642900">
    <property type="component" value="Unassembled WGS sequence"/>
</dbReference>
<keyword evidence="3" id="KW-0378">Hydrolase</keyword>
<feature type="binding site" evidence="5">
    <location>
        <position position="68"/>
    </location>
    <ligand>
        <name>Mg(2+)</name>
        <dbReference type="ChEBI" id="CHEBI:18420"/>
        <label>1</label>
        <note>catalytic</note>
    </ligand>
</feature>
<evidence type="ECO:0000313" key="8">
    <source>
        <dbReference type="Proteomes" id="UP001642900"/>
    </source>
</evidence>
<evidence type="ECO:0000256" key="5">
    <source>
        <dbReference type="PIRSR" id="PIRSR600760-2"/>
    </source>
</evidence>
<proteinExistence type="inferred from homology"/>
<dbReference type="Gene3D" id="3.30.540.10">
    <property type="entry name" value="Fructose-1,6-Bisphosphatase, subunit A, domain 1"/>
    <property type="match status" value="1"/>
</dbReference>
<evidence type="ECO:0008006" key="9">
    <source>
        <dbReference type="Google" id="ProtNLM"/>
    </source>
</evidence>
<keyword evidence="8" id="KW-1185">Reference proteome</keyword>
<feature type="binding site" evidence="5">
    <location>
        <position position="84"/>
    </location>
    <ligand>
        <name>Mg(2+)</name>
        <dbReference type="ChEBI" id="CHEBI:18420"/>
        <label>1</label>
        <note>catalytic</note>
    </ligand>
</feature>
<dbReference type="InterPro" id="IPR000760">
    <property type="entry name" value="Inositol_monophosphatase-like"/>
</dbReference>
<dbReference type="GO" id="GO:0008934">
    <property type="term" value="F:inositol monophosphate 1-phosphatase activity"/>
    <property type="evidence" value="ECO:0007669"/>
    <property type="project" value="TreeGrafter"/>
</dbReference>
<evidence type="ECO:0000256" key="2">
    <source>
        <dbReference type="ARBA" id="ARBA00022723"/>
    </source>
</evidence>
<accession>A0A6G4WLA1</accession>
<feature type="binding site" evidence="5">
    <location>
        <position position="87"/>
    </location>
    <ligand>
        <name>Mg(2+)</name>
        <dbReference type="ChEBI" id="CHEBI:18420"/>
        <label>1</label>
        <note>catalytic</note>
    </ligand>
</feature>
<organism evidence="7 8">
    <name type="scientific">Allomesorhizobium camelthorni</name>
    <dbReference type="NCBI Taxonomy" id="475069"/>
    <lineage>
        <taxon>Bacteria</taxon>
        <taxon>Pseudomonadati</taxon>
        <taxon>Pseudomonadota</taxon>
        <taxon>Alphaproteobacteria</taxon>
        <taxon>Hyphomicrobiales</taxon>
        <taxon>Phyllobacteriaceae</taxon>
        <taxon>Allomesorhizobium</taxon>
    </lineage>
</organism>
<dbReference type="EMBL" id="JAAKZF010000070">
    <property type="protein sequence ID" value="NGO54890.1"/>
    <property type="molecule type" value="Genomic_DNA"/>
</dbReference>
<dbReference type="PANTHER" id="PTHR20854">
    <property type="entry name" value="INOSITOL MONOPHOSPHATASE"/>
    <property type="match status" value="1"/>
</dbReference>
<keyword evidence="4 5" id="KW-0460">Magnesium</keyword>
<name>A0A6G4WLA1_9HYPH</name>
<dbReference type="PRINTS" id="PR00377">
    <property type="entry name" value="IMPHPHTASES"/>
</dbReference>
<dbReference type="AlphaFoldDB" id="A0A6G4WLA1"/>
<comment type="cofactor">
    <cofactor evidence="5">
        <name>Mg(2+)</name>
        <dbReference type="ChEBI" id="CHEBI:18420"/>
    </cofactor>
</comment>
<evidence type="ECO:0000256" key="1">
    <source>
        <dbReference type="ARBA" id="ARBA00009759"/>
    </source>
</evidence>
<reference evidence="7 8" key="1">
    <citation type="submission" date="2020-02" db="EMBL/GenBank/DDBJ databases">
        <title>Genome sequence of strain CCNWXJ40-4.</title>
        <authorList>
            <person name="Gao J."/>
            <person name="Sun J."/>
        </authorList>
    </citation>
    <scope>NUCLEOTIDE SEQUENCE [LARGE SCALE GENOMIC DNA]</scope>
    <source>
        <strain evidence="7 8">CCNWXJ 40-4</strain>
    </source>
</reference>
<keyword evidence="2 5" id="KW-0479">Metal-binding</keyword>
<feature type="binding site" evidence="5">
    <location>
        <position position="86"/>
    </location>
    <ligand>
        <name>Mg(2+)</name>
        <dbReference type="ChEBI" id="CHEBI:18420"/>
        <label>1</label>
        <note>catalytic</note>
    </ligand>
</feature>
<dbReference type="PANTHER" id="PTHR20854:SF4">
    <property type="entry name" value="INOSITOL-1-MONOPHOSPHATASE-RELATED"/>
    <property type="match status" value="1"/>
</dbReference>
<dbReference type="GO" id="GO:0046872">
    <property type="term" value="F:metal ion binding"/>
    <property type="evidence" value="ECO:0007669"/>
    <property type="project" value="UniProtKB-KW"/>
</dbReference>
<dbReference type="InterPro" id="IPR020583">
    <property type="entry name" value="Inositol_monoP_metal-BS"/>
</dbReference>
<dbReference type="GO" id="GO:0006020">
    <property type="term" value="P:inositol metabolic process"/>
    <property type="evidence" value="ECO:0007669"/>
    <property type="project" value="TreeGrafter"/>
</dbReference>
<dbReference type="GO" id="GO:0007165">
    <property type="term" value="P:signal transduction"/>
    <property type="evidence" value="ECO:0007669"/>
    <property type="project" value="TreeGrafter"/>
</dbReference>
<dbReference type="SUPFAM" id="SSF56655">
    <property type="entry name" value="Carbohydrate phosphatase"/>
    <property type="match status" value="1"/>
</dbReference>
<sequence>MSELDNILNVAIELAEASSSCAKEAWLGDVAVTYKPDGSSLTETDLSIEATWRDRIRQQFPAHGILREEYGSDTGTSAFTWVLDPIDGTRQFGTGLLNFASLIGVCRDAVLLWGLSTCRCWAPATSRQKAGERCSTGVRSAVAGSGKFRPPGSVLPTPRASPAMPPTVTSGCAHPVGSRCLTGERLPMVLFPEG</sequence>
<dbReference type="Pfam" id="PF00459">
    <property type="entry name" value="Inositol_P"/>
    <property type="match status" value="1"/>
</dbReference>
<comment type="caution">
    <text evidence="7">The sequence shown here is derived from an EMBL/GenBank/DDBJ whole genome shotgun (WGS) entry which is preliminary data.</text>
</comment>
<feature type="region of interest" description="Disordered" evidence="6">
    <location>
        <begin position="145"/>
        <end position="168"/>
    </location>
</feature>
<comment type="similarity">
    <text evidence="1">Belongs to the inositol monophosphatase superfamily.</text>
</comment>
<evidence type="ECO:0000256" key="4">
    <source>
        <dbReference type="ARBA" id="ARBA00022842"/>
    </source>
</evidence>
<evidence type="ECO:0000313" key="7">
    <source>
        <dbReference type="EMBL" id="NGO54890.1"/>
    </source>
</evidence>
<protein>
    <recommendedName>
        <fullName evidence="9">Inositol monophosphatase</fullName>
    </recommendedName>
</protein>
<dbReference type="PROSITE" id="PS00629">
    <property type="entry name" value="IMP_1"/>
    <property type="match status" value="1"/>
</dbReference>
<evidence type="ECO:0000256" key="6">
    <source>
        <dbReference type="SAM" id="MobiDB-lite"/>
    </source>
</evidence>